<feature type="region of interest" description="Disordered" evidence="1">
    <location>
        <begin position="1"/>
        <end position="56"/>
    </location>
</feature>
<dbReference type="Proteomes" id="UP000032702">
    <property type="component" value="Unassembled WGS sequence"/>
</dbReference>
<proteinExistence type="predicted"/>
<feature type="region of interest" description="Disordered" evidence="1">
    <location>
        <begin position="260"/>
        <end position="297"/>
    </location>
</feature>
<gene>
    <name evidence="2" type="ORF">STIAU_5639</name>
</gene>
<accession>Q09DN6</accession>
<feature type="compositionally biased region" description="Basic and acidic residues" evidence="1">
    <location>
        <begin position="277"/>
        <end position="287"/>
    </location>
</feature>
<comment type="caution">
    <text evidence="2">The sequence shown here is derived from an EMBL/GenBank/DDBJ whole genome shotgun (WGS) entry which is preliminary data.</text>
</comment>
<dbReference type="AlphaFoldDB" id="Q09DN6"/>
<organism evidence="2 3">
    <name type="scientific">Stigmatella aurantiaca (strain DW4/3-1)</name>
    <dbReference type="NCBI Taxonomy" id="378806"/>
    <lineage>
        <taxon>Bacteria</taxon>
        <taxon>Pseudomonadati</taxon>
        <taxon>Myxococcota</taxon>
        <taxon>Myxococcia</taxon>
        <taxon>Myxococcales</taxon>
        <taxon>Cystobacterineae</taxon>
        <taxon>Archangiaceae</taxon>
        <taxon>Stigmatella</taxon>
    </lineage>
</organism>
<dbReference type="EMBL" id="AAMD01000002">
    <property type="protein sequence ID" value="EAU69895.1"/>
    <property type="molecule type" value="Genomic_DNA"/>
</dbReference>
<name>Q09DN6_STIAD</name>
<evidence type="ECO:0000256" key="1">
    <source>
        <dbReference type="SAM" id="MobiDB-lite"/>
    </source>
</evidence>
<sequence length="569" mass="58186">MAAGRAVAPDAGVRRIGGTISTGDQDAVGPLSSESAHAPIAPCASRASRPTASGAQRDMAELDIRGFQHQGNGGPACPSALACFSAAAARASRSTASARRRNLSRGGLASPSAAAPASPCAGLTRNTRCAMMGGYPETIAQLAQATAAVSCSSRRARRPGQADEAIEFFPSAVIGPRHEPGSSQHPAISAEGARSAFFSCEPRAVIASAVLATASGAVLASALEPGGQPSFARVASIERRGAPPSVDSVEASIAGQAAISSAPSSRLQDGAVQPHPLRIDDVQRDGRLAGPGRIGGEDVQPLQDNARVLLQVADLEGDGASGHQRGTLEGTVPVSSLPSVLPIQGDGARELQVGLGIGTLGQVQHRAPRVLGALHLLERFAQGLQRIGGSACRSVRACDGIHEEAQRRDSVDPIAIGVDALVVRQILVADEVAGAAAIGQPSVGQNPSLPAGAVLLALIQGFIEVEATHRCQGRPKCCPAQAQLPVLQHRCPQGSVPATPTMPPPGPTVTVGFTELFPCGNRYSTVLVATPATPRPKPIRLSNCWRLPSLAIWSASSRGASCVLFFNLS</sequence>
<evidence type="ECO:0000313" key="2">
    <source>
        <dbReference type="EMBL" id="EAU69895.1"/>
    </source>
</evidence>
<reference evidence="2 3" key="1">
    <citation type="submission" date="2006-04" db="EMBL/GenBank/DDBJ databases">
        <authorList>
            <person name="Nierman W.C."/>
        </authorList>
    </citation>
    <scope>NUCLEOTIDE SEQUENCE [LARGE SCALE GENOMIC DNA]</scope>
    <source>
        <strain evidence="2 3">DW4/3-1</strain>
    </source>
</reference>
<evidence type="ECO:0000313" key="3">
    <source>
        <dbReference type="Proteomes" id="UP000032702"/>
    </source>
</evidence>
<feature type="compositionally biased region" description="Low complexity" evidence="1">
    <location>
        <begin position="109"/>
        <end position="119"/>
    </location>
</feature>
<feature type="region of interest" description="Disordered" evidence="1">
    <location>
        <begin position="95"/>
        <end position="119"/>
    </location>
</feature>
<protein>
    <submittedName>
        <fullName evidence="2">Uncharacterized protein</fullName>
    </submittedName>
</protein>